<name>M6JFF7_9LEPT</name>
<proteinExistence type="predicted"/>
<protein>
    <submittedName>
        <fullName evidence="1">Uncharacterized protein</fullName>
    </submittedName>
</protein>
<evidence type="ECO:0000313" key="2">
    <source>
        <dbReference type="Proteomes" id="UP000012106"/>
    </source>
</evidence>
<dbReference type="AlphaFoldDB" id="M6JFF7"/>
<evidence type="ECO:0000313" key="1">
    <source>
        <dbReference type="EMBL" id="EMN20694.1"/>
    </source>
</evidence>
<dbReference type="EMBL" id="AHMU02000065">
    <property type="protein sequence ID" value="EMN20694.1"/>
    <property type="molecule type" value="Genomic_DNA"/>
</dbReference>
<dbReference type="Proteomes" id="UP000012106">
    <property type="component" value="Unassembled WGS sequence"/>
</dbReference>
<sequence length="86" mass="10091">MNLLNKAKSFSKGTKNFDRKHQKCYKVFGLDNAAWLIVQANDGKEHFTQRNYPGTYTHGYDGVFVGQMENFIALVERCVRHFQFRK</sequence>
<accession>M6JFF7</accession>
<organism evidence="1 2">
    <name type="scientific">Leptospira santarosai serovar Arenal str. MAVJ 401</name>
    <dbReference type="NCBI Taxonomy" id="1049976"/>
    <lineage>
        <taxon>Bacteria</taxon>
        <taxon>Pseudomonadati</taxon>
        <taxon>Spirochaetota</taxon>
        <taxon>Spirochaetia</taxon>
        <taxon>Leptospirales</taxon>
        <taxon>Leptospiraceae</taxon>
        <taxon>Leptospira</taxon>
    </lineage>
</organism>
<comment type="caution">
    <text evidence="1">The sequence shown here is derived from an EMBL/GenBank/DDBJ whole genome shotgun (WGS) entry which is preliminary data.</text>
</comment>
<gene>
    <name evidence="1" type="ORF">LEP1GSC063_3037</name>
</gene>
<reference evidence="1 2" key="1">
    <citation type="submission" date="2013-01" db="EMBL/GenBank/DDBJ databases">
        <authorList>
            <person name="Harkins D.M."/>
            <person name="Durkin A.S."/>
            <person name="Brinkac L.M."/>
            <person name="Haft D.H."/>
            <person name="Selengut J.D."/>
            <person name="Sanka R."/>
            <person name="DePew J."/>
            <person name="Purushe J."/>
            <person name="Hartskeerl R.A."/>
            <person name="Ahmed A."/>
            <person name="van der Linden H."/>
            <person name="Goris M.G.A."/>
            <person name="Vinetz J.M."/>
            <person name="Sutton G.G."/>
            <person name="Nierman W.C."/>
            <person name="Fouts D.E."/>
        </authorList>
    </citation>
    <scope>NUCLEOTIDE SEQUENCE [LARGE SCALE GENOMIC DNA]</scope>
    <source>
        <strain evidence="1 2">MAVJ 401</strain>
    </source>
</reference>